<evidence type="ECO:0000256" key="6">
    <source>
        <dbReference type="ARBA" id="ARBA00049244"/>
    </source>
</evidence>
<dbReference type="InterPro" id="IPR001126">
    <property type="entry name" value="UmuC"/>
</dbReference>
<feature type="region of interest" description="Disordered" evidence="7">
    <location>
        <begin position="1"/>
        <end position="80"/>
    </location>
</feature>
<dbReference type="Gene3D" id="3.40.1170.60">
    <property type="match status" value="1"/>
</dbReference>
<reference evidence="12" key="1">
    <citation type="submission" date="2016-10" db="EMBL/GenBank/DDBJ databases">
        <authorList>
            <person name="Varghese N."/>
            <person name="Submissions S."/>
        </authorList>
    </citation>
    <scope>NUCLEOTIDE SEQUENCE [LARGE SCALE GENOMIC DNA]</scope>
    <source>
        <strain evidence="12">S6-262</strain>
    </source>
</reference>
<feature type="domain" description="DNA polymerase Y-family little finger" evidence="9">
    <location>
        <begin position="523"/>
        <end position="616"/>
    </location>
</feature>
<comment type="function">
    <text evidence="5">Poorly processive, error-prone DNA polymerase involved in untargeted mutagenesis. Copies undamaged DNA at stalled replication forks, which arise in vivo from mismatched or misaligned primer ends. These misaligned primers can be extended by PolIV. Exhibits no 3'-5' exonuclease (proofreading) activity. May be involved in translesional synthesis, in conjunction with the beta clamp from PolIII.</text>
</comment>
<dbReference type="Gene3D" id="3.30.70.270">
    <property type="match status" value="1"/>
</dbReference>
<dbReference type="InterPro" id="IPR050356">
    <property type="entry name" value="SulA_CellDiv_inhibitor"/>
</dbReference>
<dbReference type="PANTHER" id="PTHR35369">
    <property type="entry name" value="BLR3025 PROTEIN-RELATED"/>
    <property type="match status" value="1"/>
</dbReference>
<evidence type="ECO:0000256" key="5">
    <source>
        <dbReference type="ARBA" id="ARBA00025589"/>
    </source>
</evidence>
<proteinExistence type="inferred from homology"/>
<dbReference type="PANTHER" id="PTHR35369:SF2">
    <property type="entry name" value="BLR3025 PROTEIN"/>
    <property type="match status" value="1"/>
</dbReference>
<comment type="catalytic activity">
    <reaction evidence="6">
        <text>DNA(n) + a 2'-deoxyribonucleoside 5'-triphosphate = DNA(n+1) + diphosphate</text>
        <dbReference type="Rhea" id="RHEA:22508"/>
        <dbReference type="Rhea" id="RHEA-COMP:17339"/>
        <dbReference type="Rhea" id="RHEA-COMP:17340"/>
        <dbReference type="ChEBI" id="CHEBI:33019"/>
        <dbReference type="ChEBI" id="CHEBI:61560"/>
        <dbReference type="ChEBI" id="CHEBI:173112"/>
        <dbReference type="EC" id="2.7.7.7"/>
    </reaction>
</comment>
<dbReference type="InterPro" id="IPR017961">
    <property type="entry name" value="DNA_pol_Y-fam_little_finger"/>
</dbReference>
<dbReference type="SUPFAM" id="SSF56672">
    <property type="entry name" value="DNA/RNA polymerases"/>
    <property type="match status" value="1"/>
</dbReference>
<evidence type="ECO:0000256" key="3">
    <source>
        <dbReference type="ARBA" id="ARBA00012417"/>
    </source>
</evidence>
<organism evidence="11 12">
    <name type="scientific">Sphingomonas gellani</name>
    <dbReference type="NCBI Taxonomy" id="1166340"/>
    <lineage>
        <taxon>Bacteria</taxon>
        <taxon>Pseudomonadati</taxon>
        <taxon>Pseudomonadota</taxon>
        <taxon>Alphaproteobacteria</taxon>
        <taxon>Sphingomonadales</taxon>
        <taxon>Sphingomonadaceae</taxon>
        <taxon>Sphingomonas</taxon>
    </lineage>
</organism>
<evidence type="ECO:0000256" key="4">
    <source>
        <dbReference type="ARBA" id="ARBA00022763"/>
    </source>
</evidence>
<name>A0A1H8HI56_9SPHN</name>
<dbReference type="EC" id="2.7.7.7" evidence="3"/>
<comment type="subunit">
    <text evidence="2">Monomer.</text>
</comment>
<feature type="region of interest" description="Disordered" evidence="7">
    <location>
        <begin position="162"/>
        <end position="204"/>
    </location>
</feature>
<accession>A0A1H8HI56</accession>
<keyword evidence="12" id="KW-1185">Reference proteome</keyword>
<evidence type="ECO:0000256" key="2">
    <source>
        <dbReference type="ARBA" id="ARBA00011245"/>
    </source>
</evidence>
<evidence type="ECO:0000259" key="10">
    <source>
        <dbReference type="Pfam" id="PF20114"/>
    </source>
</evidence>
<evidence type="ECO:0000313" key="11">
    <source>
        <dbReference type="EMBL" id="SEN55853.1"/>
    </source>
</evidence>
<dbReference type="EMBL" id="FOCF01000008">
    <property type="protein sequence ID" value="SEN55853.1"/>
    <property type="molecule type" value="Genomic_DNA"/>
</dbReference>
<dbReference type="AlphaFoldDB" id="A0A1H8HI56"/>
<keyword evidence="4" id="KW-0227">DNA damage</keyword>
<evidence type="ECO:0000259" key="9">
    <source>
        <dbReference type="Pfam" id="PF11799"/>
    </source>
</evidence>
<dbReference type="GO" id="GO:0003684">
    <property type="term" value="F:damaged DNA binding"/>
    <property type="evidence" value="ECO:0007669"/>
    <property type="project" value="InterPro"/>
</dbReference>
<evidence type="ECO:0000256" key="7">
    <source>
        <dbReference type="SAM" id="MobiDB-lite"/>
    </source>
</evidence>
<dbReference type="InterPro" id="IPR043502">
    <property type="entry name" value="DNA/RNA_pol_sf"/>
</dbReference>
<dbReference type="Pfam" id="PF20114">
    <property type="entry name" value="DUF6504"/>
    <property type="match status" value="1"/>
</dbReference>
<dbReference type="Pfam" id="PF11799">
    <property type="entry name" value="IMS_C"/>
    <property type="match status" value="1"/>
</dbReference>
<comment type="similarity">
    <text evidence="1">Belongs to the DNA polymerase type-Y family.</text>
</comment>
<protein>
    <recommendedName>
        <fullName evidence="3">DNA-directed DNA polymerase</fullName>
        <ecNumber evidence="3">2.7.7.7</ecNumber>
    </recommendedName>
</protein>
<feature type="domain" description="UmuC" evidence="8">
    <location>
        <begin position="312"/>
        <end position="431"/>
    </location>
</feature>
<dbReference type="InterPro" id="IPR043128">
    <property type="entry name" value="Rev_trsase/Diguanyl_cyclase"/>
</dbReference>
<dbReference type="Proteomes" id="UP000199206">
    <property type="component" value="Unassembled WGS sequence"/>
</dbReference>
<sequence>MPKQGGWRPGARWARSDPDAGGSGLADTREQVEAAIASLPGHRRPPQRELGRTSEAAGAPFAGDAFSKGLTRPAEERVAAPAPLREMARRTEAAEPLFRPGTRGWMGEDLQAAIDGLPEHRRPSLQELSRKTEVLDNPFRPMPPDEFGAGRRMAMPPVRFAGEDAPAKAGRGAALGDGNKRSRHHDQAPPLRRLASMPPVNGPGEDVVVRRAIKAHRRSARDGHGGEAGYVSPPNVAQSLKQLAAMPAVQFPGEGPHPDNHGRSEPTAPTYGQGRIFQTGRTLADVVARVCGDDEAAAGERAGHDEPPLVTVRKVGSRVEVAVANSAARALGIGAGTALTMAKAQVPGLEVRDANPTGDAADLSALAELLARRWAPTVAISDADGLFVDLTGVAHLHGGEARFCCRLLRLLARHGVAGRVAVADTAGAAWALARFGRDDPVQILPPGGQSEALAALPVAALRLESPALELLARLGIDRIGQLTDLPRAPLVRRFGRLVVDRIDQAIGRAPEPFEPVVPPTCLIVEQRFAEPIATPEAIEHWLRALMERLVIELAEAGQGARSVDMIAARVDGVPQRLRLGFARPTRDAAHMLRLTLRRIEEIEPGYGIDAIALIVRRADPLGAEALSPALAEECAADLAPLIDALANRIGADRLWRATPVDSDVPERCWTRTAPLDPPQDRAPTLRQDDVRRLDARTPDHPWHPRWPRPVWLLRRPERIDHVLAEMPDQPPRRFSWRGVAHRVVRAEGPERVAGEWWRRAPERQAVRDYFRVEDESGQRFWLFRRGDGMREQTGDLSWFVHGLGN</sequence>
<gene>
    <name evidence="11" type="ORF">SAMN05192583_3061</name>
</gene>
<feature type="domain" description="DUF6504" evidence="10">
    <location>
        <begin position="722"/>
        <end position="800"/>
    </location>
</feature>
<dbReference type="STRING" id="1166340.SAMN05192583_3061"/>
<evidence type="ECO:0000259" key="8">
    <source>
        <dbReference type="Pfam" id="PF00817"/>
    </source>
</evidence>
<dbReference type="InterPro" id="IPR045443">
    <property type="entry name" value="DUF6504"/>
</dbReference>
<dbReference type="CDD" id="cd03468">
    <property type="entry name" value="PolY_like"/>
    <property type="match status" value="1"/>
</dbReference>
<evidence type="ECO:0000313" key="12">
    <source>
        <dbReference type="Proteomes" id="UP000199206"/>
    </source>
</evidence>
<evidence type="ECO:0000256" key="1">
    <source>
        <dbReference type="ARBA" id="ARBA00010945"/>
    </source>
</evidence>
<dbReference type="GO" id="GO:0006281">
    <property type="term" value="P:DNA repair"/>
    <property type="evidence" value="ECO:0007669"/>
    <property type="project" value="InterPro"/>
</dbReference>
<dbReference type="Pfam" id="PF00817">
    <property type="entry name" value="IMS"/>
    <property type="match status" value="1"/>
</dbReference>